<dbReference type="EMBL" id="FOEF01000009">
    <property type="protein sequence ID" value="SEP44552.1"/>
    <property type="molecule type" value="Genomic_DNA"/>
</dbReference>
<evidence type="ECO:0000256" key="2">
    <source>
        <dbReference type="ARBA" id="ARBA00022448"/>
    </source>
</evidence>
<dbReference type="SUPFAM" id="SSF161098">
    <property type="entry name" value="MetI-like"/>
    <property type="match status" value="1"/>
</dbReference>
<feature type="transmembrane region" description="Helical" evidence="7">
    <location>
        <begin position="139"/>
        <end position="160"/>
    </location>
</feature>
<dbReference type="Proteomes" id="UP000198582">
    <property type="component" value="Unassembled WGS sequence"/>
</dbReference>
<evidence type="ECO:0000256" key="7">
    <source>
        <dbReference type="RuleBase" id="RU363032"/>
    </source>
</evidence>
<keyword evidence="3" id="KW-1003">Cell membrane</keyword>
<dbReference type="GO" id="GO:0055085">
    <property type="term" value="P:transmembrane transport"/>
    <property type="evidence" value="ECO:0007669"/>
    <property type="project" value="InterPro"/>
</dbReference>
<evidence type="ECO:0000256" key="3">
    <source>
        <dbReference type="ARBA" id="ARBA00022475"/>
    </source>
</evidence>
<organism evidence="9 10">
    <name type="scientific">Amycolatopsis saalfeldensis</name>
    <dbReference type="NCBI Taxonomy" id="394193"/>
    <lineage>
        <taxon>Bacteria</taxon>
        <taxon>Bacillati</taxon>
        <taxon>Actinomycetota</taxon>
        <taxon>Actinomycetes</taxon>
        <taxon>Pseudonocardiales</taxon>
        <taxon>Pseudonocardiaceae</taxon>
        <taxon>Amycolatopsis</taxon>
    </lineage>
</organism>
<evidence type="ECO:0000259" key="8">
    <source>
        <dbReference type="PROSITE" id="PS50928"/>
    </source>
</evidence>
<dbReference type="AlphaFoldDB" id="A0A1H8XXR5"/>
<keyword evidence="2 7" id="KW-0813">Transport</keyword>
<feature type="transmembrane region" description="Helical" evidence="7">
    <location>
        <begin position="283"/>
        <end position="309"/>
    </location>
</feature>
<dbReference type="InterPro" id="IPR000515">
    <property type="entry name" value="MetI-like"/>
</dbReference>
<keyword evidence="6 7" id="KW-0472">Membrane</keyword>
<accession>A0A1H8XXR5</accession>
<feature type="transmembrane region" description="Helical" evidence="7">
    <location>
        <begin position="106"/>
        <end position="127"/>
    </location>
</feature>
<evidence type="ECO:0000313" key="9">
    <source>
        <dbReference type="EMBL" id="SEP44552.1"/>
    </source>
</evidence>
<feature type="transmembrane region" description="Helical" evidence="7">
    <location>
        <begin position="241"/>
        <end position="263"/>
    </location>
</feature>
<dbReference type="RefSeq" id="WP_091619041.1">
    <property type="nucleotide sequence ID" value="NZ_FOEF01000009.1"/>
</dbReference>
<dbReference type="Pfam" id="PF00528">
    <property type="entry name" value="BPD_transp_1"/>
    <property type="match status" value="1"/>
</dbReference>
<keyword evidence="5 7" id="KW-1133">Transmembrane helix</keyword>
<dbReference type="PANTHER" id="PTHR43163">
    <property type="entry name" value="DIPEPTIDE TRANSPORT SYSTEM PERMEASE PROTEIN DPPB-RELATED"/>
    <property type="match status" value="1"/>
</dbReference>
<dbReference type="PROSITE" id="PS50928">
    <property type="entry name" value="ABC_TM1"/>
    <property type="match status" value="1"/>
</dbReference>
<name>A0A1H8XXR5_9PSEU</name>
<reference evidence="9 10" key="1">
    <citation type="submission" date="2016-10" db="EMBL/GenBank/DDBJ databases">
        <authorList>
            <person name="de Groot N.N."/>
        </authorList>
    </citation>
    <scope>NUCLEOTIDE SEQUENCE [LARGE SCALE GENOMIC DNA]</scope>
    <source>
        <strain evidence="9 10">DSM 44993</strain>
    </source>
</reference>
<protein>
    <submittedName>
        <fullName evidence="9">Peptide/nickel transport system permease protein</fullName>
    </submittedName>
</protein>
<evidence type="ECO:0000256" key="4">
    <source>
        <dbReference type="ARBA" id="ARBA00022692"/>
    </source>
</evidence>
<evidence type="ECO:0000256" key="5">
    <source>
        <dbReference type="ARBA" id="ARBA00022989"/>
    </source>
</evidence>
<dbReference type="PANTHER" id="PTHR43163:SF3">
    <property type="entry name" value="PEPTIDE ABC TRANSPORTER PERMEASE PROTEIN"/>
    <property type="match status" value="1"/>
</dbReference>
<dbReference type="STRING" id="394193.SAMN04489732_109252"/>
<dbReference type="Gene3D" id="1.10.3720.10">
    <property type="entry name" value="MetI-like"/>
    <property type="match status" value="1"/>
</dbReference>
<gene>
    <name evidence="9" type="ORF">SAMN04489732_109252</name>
</gene>
<comment type="subcellular location">
    <subcellularLocation>
        <location evidence="1 7">Cell membrane</location>
        <topology evidence="1 7">Multi-pass membrane protein</topology>
    </subcellularLocation>
</comment>
<keyword evidence="10" id="KW-1185">Reference proteome</keyword>
<keyword evidence="4 7" id="KW-0812">Transmembrane</keyword>
<dbReference type="InterPro" id="IPR035906">
    <property type="entry name" value="MetI-like_sf"/>
</dbReference>
<feature type="domain" description="ABC transmembrane type-1" evidence="8">
    <location>
        <begin position="100"/>
        <end position="306"/>
    </location>
</feature>
<evidence type="ECO:0000256" key="6">
    <source>
        <dbReference type="ARBA" id="ARBA00023136"/>
    </source>
</evidence>
<dbReference type="InterPro" id="IPR045621">
    <property type="entry name" value="BPD_transp_1_N"/>
</dbReference>
<comment type="similarity">
    <text evidence="7">Belongs to the binding-protein-dependent transport system permease family.</text>
</comment>
<feature type="transmembrane region" description="Helical" evidence="7">
    <location>
        <begin position="180"/>
        <end position="199"/>
    </location>
</feature>
<dbReference type="OrthoDB" id="9778910at2"/>
<evidence type="ECO:0000313" key="10">
    <source>
        <dbReference type="Proteomes" id="UP000198582"/>
    </source>
</evidence>
<dbReference type="GO" id="GO:0005886">
    <property type="term" value="C:plasma membrane"/>
    <property type="evidence" value="ECO:0007669"/>
    <property type="project" value="UniProtKB-SubCell"/>
</dbReference>
<dbReference type="Pfam" id="PF19300">
    <property type="entry name" value="BPD_transp_1_N"/>
    <property type="match status" value="1"/>
</dbReference>
<dbReference type="CDD" id="cd06261">
    <property type="entry name" value="TM_PBP2"/>
    <property type="match status" value="1"/>
</dbReference>
<proteinExistence type="inferred from homology"/>
<sequence>MMLLSFTARRLAAAAVLLLVLSFGVFALLAMTPGSPLQTLIGTRPATPELIETLNAKYHLDQSFLTQYWSWLGNAVRFDFGQSISVQVDRGVTGLIGDRLLLSLQLAVYAVILVLGFGVPLGMAAGIRRGRTTDRTVSLLATFGISAPAFVLSIALLYVFGVWLDWFPVFGVGEGFRDRVVHLTLPAIALAGFLSAIVIRQTRAATLTVMHQDYVAFARIRGLSPFRVLVRYALRNSALPIVTSAGMLLIAALSADLFVEQVFSLPGVASLLLQAVTDKDIPVVQGVAVLLGMVVVLVNLLVDLLTLVLDPRTRTSQNRGA</sequence>
<evidence type="ECO:0000256" key="1">
    <source>
        <dbReference type="ARBA" id="ARBA00004651"/>
    </source>
</evidence>